<dbReference type="Pfam" id="PF08592">
    <property type="entry name" value="Anthrone_oxy"/>
    <property type="match status" value="1"/>
</dbReference>
<dbReference type="Proteomes" id="UP000031523">
    <property type="component" value="Chromosome"/>
</dbReference>
<evidence type="ECO:0000313" key="3">
    <source>
        <dbReference type="Proteomes" id="UP000031523"/>
    </source>
</evidence>
<name>A0A0B5F5X8_STRA4</name>
<evidence type="ECO:0000256" key="1">
    <source>
        <dbReference type="SAM" id="Phobius"/>
    </source>
</evidence>
<dbReference type="EMBL" id="CP010519">
    <property type="protein sequence ID" value="AJE86301.1"/>
    <property type="molecule type" value="Genomic_DNA"/>
</dbReference>
<reference evidence="2 3" key="1">
    <citation type="submission" date="2015-01" db="EMBL/GenBank/DDBJ databases">
        <title>Enhanced salinomycin production by adjusting the supply of polyketide extender units in Streptomyce albus DSM 41398.</title>
        <authorList>
            <person name="Lu C."/>
        </authorList>
    </citation>
    <scope>NUCLEOTIDE SEQUENCE [LARGE SCALE GENOMIC DNA]</scope>
    <source>
        <strain evidence="3">ATCC 21838 / DSM 41398 / FERM P-419 / JCM 4703 / NBRC 107858</strain>
    </source>
</reference>
<sequence length="159" mass="16529">MVEGPYFVFTVLAALACGLVAGVFTAFSAFVMRGLAALPPNRGLAAMQSINVAAVRPAFMALFLGAAVLSAVVAVFTLVKWPEEAGVELLLGAALYLAGSFGVTMAANVPRNTALAELDPEAPESEEPWRAYVGEWTAWNHIRAGAALAATACFVLALT</sequence>
<dbReference type="KEGG" id="sals:SLNWT_5925"/>
<organism evidence="2 3">
    <name type="scientific">Streptomyces albus (strain ATCC 21838 / DSM 41398 / FERM P-419 / JCM 4703 / NBRC 107858)</name>
    <dbReference type="NCBI Taxonomy" id="1081613"/>
    <lineage>
        <taxon>Bacteria</taxon>
        <taxon>Bacillati</taxon>
        <taxon>Actinomycetota</taxon>
        <taxon>Actinomycetes</taxon>
        <taxon>Kitasatosporales</taxon>
        <taxon>Streptomycetaceae</taxon>
        <taxon>Streptomyces</taxon>
    </lineage>
</organism>
<accession>A0A0B5F5X8</accession>
<feature type="transmembrane region" description="Helical" evidence="1">
    <location>
        <begin position="89"/>
        <end position="109"/>
    </location>
</feature>
<feature type="transmembrane region" description="Helical" evidence="1">
    <location>
        <begin position="6"/>
        <end position="32"/>
    </location>
</feature>
<keyword evidence="1" id="KW-0472">Membrane</keyword>
<dbReference type="AlphaFoldDB" id="A0A0B5F5X8"/>
<proteinExistence type="predicted"/>
<protein>
    <submittedName>
        <fullName evidence="2">Integral membrane protein</fullName>
    </submittedName>
</protein>
<dbReference type="InterPro" id="IPR013901">
    <property type="entry name" value="Anthrone_oxy"/>
</dbReference>
<feature type="transmembrane region" description="Helical" evidence="1">
    <location>
        <begin position="53"/>
        <end position="77"/>
    </location>
</feature>
<evidence type="ECO:0000313" key="2">
    <source>
        <dbReference type="EMBL" id="AJE86301.1"/>
    </source>
</evidence>
<keyword evidence="1" id="KW-1133">Transmembrane helix</keyword>
<gene>
    <name evidence="2" type="ORF">SLNWT_5925</name>
</gene>
<keyword evidence="3" id="KW-1185">Reference proteome</keyword>
<keyword evidence="1" id="KW-0812">Transmembrane</keyword>